<dbReference type="OrthoDB" id="9807047at2"/>
<feature type="domain" description="ABC transmembrane type-1" evidence="9">
    <location>
        <begin position="67"/>
        <end position="273"/>
    </location>
</feature>
<dbReference type="GO" id="GO:0055085">
    <property type="term" value="P:transmembrane transport"/>
    <property type="evidence" value="ECO:0007669"/>
    <property type="project" value="InterPro"/>
</dbReference>
<dbReference type="RefSeq" id="WP_006249921.1">
    <property type="nucleotide sequence ID" value="NZ_CP011098.1"/>
</dbReference>
<dbReference type="PROSITE" id="PS50928">
    <property type="entry name" value="ABC_TM1"/>
    <property type="match status" value="1"/>
</dbReference>
<evidence type="ECO:0000313" key="17">
    <source>
        <dbReference type="Proteomes" id="UP000315164"/>
    </source>
</evidence>
<dbReference type="EMBL" id="UGPN01000002">
    <property type="protein sequence ID" value="STY64797.1"/>
    <property type="molecule type" value="Genomic_DNA"/>
</dbReference>
<dbReference type="CDD" id="cd06261">
    <property type="entry name" value="TM_PBP2"/>
    <property type="match status" value="1"/>
</dbReference>
<evidence type="ECO:0000256" key="1">
    <source>
        <dbReference type="ARBA" id="ARBA00004651"/>
    </source>
</evidence>
<evidence type="ECO:0000256" key="2">
    <source>
        <dbReference type="ARBA" id="ARBA00007069"/>
    </source>
</evidence>
<accession>A0A248ZXC8</accession>
<dbReference type="Proteomes" id="UP000254031">
    <property type="component" value="Unassembled WGS sequence"/>
</dbReference>
<reference evidence="14" key="2">
    <citation type="submission" date="2018-12" db="EMBL/GenBank/DDBJ databases">
        <authorList>
            <consortium name="Pathogen Informatics"/>
        </authorList>
    </citation>
    <scope>NUCLEOTIDE SEQUENCE [LARGE SCALE GENOMIC DNA]</scope>
    <source>
        <strain evidence="14">NCTC10643</strain>
    </source>
</reference>
<dbReference type="EMBL" id="VAJI01000001">
    <property type="protein sequence ID" value="TRB40566.1"/>
    <property type="molecule type" value="Genomic_DNA"/>
</dbReference>
<organism evidence="13 17">
    <name type="scientific">Mannheimia haemolytica</name>
    <name type="common">Pasteurella haemolytica</name>
    <dbReference type="NCBI Taxonomy" id="75985"/>
    <lineage>
        <taxon>Bacteria</taxon>
        <taxon>Pseudomonadati</taxon>
        <taxon>Pseudomonadota</taxon>
        <taxon>Gammaproteobacteria</taxon>
        <taxon>Pasteurellales</taxon>
        <taxon>Pasteurellaceae</taxon>
        <taxon>Mannheimia</taxon>
    </lineage>
</organism>
<dbReference type="GeneID" id="67368276"/>
<evidence type="ECO:0000256" key="5">
    <source>
        <dbReference type="ARBA" id="ARBA00022692"/>
    </source>
</evidence>
<gene>
    <name evidence="13" type="primary">potB</name>
    <name evidence="13" type="ORF">FEA53_01045</name>
    <name evidence="12" type="ORF">FEB89_01050</name>
    <name evidence="10" type="ORF">NCTC10638_03987</name>
    <name evidence="14" type="ORF">NCTC10643_02198</name>
    <name evidence="11" type="ORF">NCTC9380_02203</name>
</gene>
<feature type="transmembrane region" description="Helical" evidence="8">
    <location>
        <begin position="102"/>
        <end position="126"/>
    </location>
</feature>
<evidence type="ECO:0000256" key="8">
    <source>
        <dbReference type="RuleBase" id="RU363032"/>
    </source>
</evidence>
<sequence length="287" mass="32137">MKANNKFQNGAVATIFGWLLLFVLVPNVLVLIISFLTENRQSQYFVDFAFSFDAYKSLFNDTYAAVLWNSLYMAGIATFFCLIIGYPFAFFIAKMPERIRPFLLFLVVLPFWTNSLIRIYGIKIFLGVKGFLNESLMALGIISEPMRLLNSEIAIIIGLVYILLPFMILPLYSSIEKIDNRLLEAAKDLGANAFQRFIKVTIPLTMPGIVAGCLLVLLPAMGMFYVADLLGGGKTPLVGNIIKSLFLNTNQFALGSAVSIALTILMALMLYVYYRANKLLNKKVELE</sequence>
<dbReference type="SUPFAM" id="SSF161098">
    <property type="entry name" value="MetI-like"/>
    <property type="match status" value="1"/>
</dbReference>
<evidence type="ECO:0000313" key="15">
    <source>
        <dbReference type="Proteomes" id="UP000254031"/>
    </source>
</evidence>
<comment type="similarity">
    <text evidence="2">Belongs to the binding-protein-dependent transport system permease family. CysTW subfamily.</text>
</comment>
<evidence type="ECO:0000313" key="18">
    <source>
        <dbReference type="Proteomes" id="UP000318394"/>
    </source>
</evidence>
<comment type="subcellular location">
    <subcellularLocation>
        <location evidence="1 8">Cell membrane</location>
        <topology evidence="1 8">Multi-pass membrane protein</topology>
    </subcellularLocation>
</comment>
<feature type="transmembrane region" description="Helical" evidence="8">
    <location>
        <begin position="204"/>
        <end position="227"/>
    </location>
</feature>
<keyword evidence="5 8" id="KW-0812">Transmembrane</keyword>
<dbReference type="PANTHER" id="PTHR42929:SF1">
    <property type="entry name" value="INNER MEMBRANE ABC TRANSPORTER PERMEASE PROTEIN YDCU-RELATED"/>
    <property type="match status" value="1"/>
</dbReference>
<dbReference type="PANTHER" id="PTHR42929">
    <property type="entry name" value="INNER MEMBRANE ABC TRANSPORTER PERMEASE PROTEIN YDCU-RELATED-RELATED"/>
    <property type="match status" value="1"/>
</dbReference>
<dbReference type="EMBL" id="UGPL01000006">
    <property type="protein sequence ID" value="STY66872.1"/>
    <property type="molecule type" value="Genomic_DNA"/>
</dbReference>
<name>A0A248ZXC8_MANHA</name>
<keyword evidence="7 8" id="KW-0472">Membrane</keyword>
<dbReference type="Proteomes" id="UP000315164">
    <property type="component" value="Unassembled WGS sequence"/>
</dbReference>
<reference evidence="17 18" key="3">
    <citation type="journal article" date="2019" name="Vet. Microbiol.">
        <title>Genetic characterization of susceptible and multi-drug resistant Mannheimia haemolytica isolated from high-risk stocker calves prior to and after antimicrobial metaphylaxis.</title>
        <authorList>
            <person name="Snyder E.R."/>
            <person name="Alvarez-Narvaez S."/>
            <person name="Credille B.C."/>
        </authorList>
    </citation>
    <scope>NUCLEOTIDE SEQUENCE [LARGE SCALE GENOMIC DNA]</scope>
    <source>
        <strain evidence="13 17">UGA-R5-128-1</strain>
        <strain evidence="12 18">UGA-R7-163-1</strain>
    </source>
</reference>
<reference evidence="15 16" key="1">
    <citation type="submission" date="2018-06" db="EMBL/GenBank/DDBJ databases">
        <authorList>
            <consortium name="Pathogen Informatics"/>
            <person name="Doyle S."/>
        </authorList>
    </citation>
    <scope>NUCLEOTIDE SEQUENCE [LARGE SCALE GENOMIC DNA]</scope>
    <source>
        <strain evidence="10 16">NCTC10638</strain>
        <strain evidence="11 15">NCTC9380</strain>
    </source>
</reference>
<evidence type="ECO:0000256" key="7">
    <source>
        <dbReference type="ARBA" id="ARBA00023136"/>
    </source>
</evidence>
<dbReference type="EMBL" id="VAJB01000001">
    <property type="protein sequence ID" value="TRB76396.1"/>
    <property type="molecule type" value="Genomic_DNA"/>
</dbReference>
<evidence type="ECO:0000313" key="14">
    <source>
        <dbReference type="EMBL" id="VEI78293.1"/>
    </source>
</evidence>
<keyword evidence="18" id="KW-1185">Reference proteome</keyword>
<dbReference type="Proteomes" id="UP000318394">
    <property type="component" value="Unassembled WGS sequence"/>
</dbReference>
<dbReference type="InterPro" id="IPR035906">
    <property type="entry name" value="MetI-like_sf"/>
</dbReference>
<feature type="transmembrane region" description="Helical" evidence="8">
    <location>
        <begin position="71"/>
        <end position="93"/>
    </location>
</feature>
<dbReference type="Pfam" id="PF00528">
    <property type="entry name" value="BPD_transp_1"/>
    <property type="match status" value="1"/>
</dbReference>
<evidence type="ECO:0000313" key="10">
    <source>
        <dbReference type="EMBL" id="STY64797.1"/>
    </source>
</evidence>
<proteinExistence type="inferred from homology"/>
<dbReference type="NCBIfam" id="NF007044">
    <property type="entry name" value="PRK09497.1"/>
    <property type="match status" value="1"/>
</dbReference>
<keyword evidence="6 8" id="KW-1133">Transmembrane helix</keyword>
<evidence type="ECO:0000313" key="16">
    <source>
        <dbReference type="Proteomes" id="UP000254802"/>
    </source>
</evidence>
<dbReference type="GO" id="GO:0005886">
    <property type="term" value="C:plasma membrane"/>
    <property type="evidence" value="ECO:0007669"/>
    <property type="project" value="UniProtKB-SubCell"/>
</dbReference>
<dbReference type="Proteomes" id="UP000271188">
    <property type="component" value="Chromosome"/>
</dbReference>
<feature type="transmembrane region" description="Helical" evidence="8">
    <location>
        <begin position="252"/>
        <end position="274"/>
    </location>
</feature>
<protein>
    <submittedName>
        <fullName evidence="13">Spermidine/putrescine ABC transporter permease PotB</fullName>
    </submittedName>
    <submittedName>
        <fullName evidence="10">Spermidine/putrescine transport system permease protein PotB</fullName>
    </submittedName>
</protein>
<evidence type="ECO:0000256" key="6">
    <source>
        <dbReference type="ARBA" id="ARBA00022989"/>
    </source>
</evidence>
<feature type="transmembrane region" description="Helical" evidence="8">
    <location>
        <begin position="153"/>
        <end position="172"/>
    </location>
</feature>
<dbReference type="Gene3D" id="1.10.3720.10">
    <property type="entry name" value="MetI-like"/>
    <property type="match status" value="1"/>
</dbReference>
<dbReference type="InterPro" id="IPR000515">
    <property type="entry name" value="MetI-like"/>
</dbReference>
<evidence type="ECO:0000313" key="11">
    <source>
        <dbReference type="EMBL" id="STY66872.1"/>
    </source>
</evidence>
<evidence type="ECO:0000313" key="13">
    <source>
        <dbReference type="EMBL" id="TRB76396.1"/>
    </source>
</evidence>
<evidence type="ECO:0000256" key="3">
    <source>
        <dbReference type="ARBA" id="ARBA00022448"/>
    </source>
</evidence>
<keyword evidence="3 8" id="KW-0813">Transport</keyword>
<feature type="transmembrane region" description="Helical" evidence="8">
    <location>
        <begin position="12"/>
        <end position="36"/>
    </location>
</feature>
<evidence type="ECO:0000256" key="4">
    <source>
        <dbReference type="ARBA" id="ARBA00022475"/>
    </source>
</evidence>
<evidence type="ECO:0000259" key="9">
    <source>
        <dbReference type="PROSITE" id="PS50928"/>
    </source>
</evidence>
<dbReference type="KEGG" id="mhaq:WC39_03285"/>
<keyword evidence="4" id="KW-1003">Cell membrane</keyword>
<dbReference type="AlphaFoldDB" id="A0A248ZXC8"/>
<dbReference type="KEGG" id="mhay:VK67_03285"/>
<dbReference type="STRING" id="75985.WC39_03285"/>
<dbReference type="EMBL" id="LR134495">
    <property type="protein sequence ID" value="VEI78293.1"/>
    <property type="molecule type" value="Genomic_DNA"/>
</dbReference>
<dbReference type="Proteomes" id="UP000254802">
    <property type="component" value="Unassembled WGS sequence"/>
</dbReference>
<evidence type="ECO:0000313" key="12">
    <source>
        <dbReference type="EMBL" id="TRB40566.1"/>
    </source>
</evidence>